<dbReference type="EMBL" id="CP130946">
    <property type="protein sequence ID" value="XRP72049.1"/>
    <property type="molecule type" value="Genomic_DNA"/>
</dbReference>
<keyword evidence="2" id="KW-1185">Reference proteome</keyword>
<gene>
    <name evidence="1" type="ORF">HF292_009540</name>
</gene>
<organism evidence="1 2">
    <name type="scientific">Acidithiobacillus ferruginosus</name>
    <dbReference type="NCBI Taxonomy" id="3063951"/>
    <lineage>
        <taxon>Bacteria</taxon>
        <taxon>Pseudomonadati</taxon>
        <taxon>Pseudomonadota</taxon>
        <taxon>Acidithiobacillia</taxon>
        <taxon>Acidithiobacillales</taxon>
        <taxon>Acidithiobacillaceae</taxon>
        <taxon>Acidithiobacillus</taxon>
    </lineage>
</organism>
<proteinExistence type="predicted"/>
<reference evidence="1 2" key="1">
    <citation type="journal article" date="2021" name="ISME J.">
        <title>Genomic evolution of the class Acidithiobacillia: deep-branching Proteobacteria living in extreme acidic conditions.</title>
        <authorList>
            <person name="Moya-Beltran A."/>
            <person name="Beard S."/>
            <person name="Rojas-Villalobos C."/>
            <person name="Issotta F."/>
            <person name="Gallardo Y."/>
            <person name="Ulloa R."/>
            <person name="Giaveno A."/>
            <person name="Degli Esposti M."/>
            <person name="Johnson D.B."/>
            <person name="Quatrini R."/>
        </authorList>
    </citation>
    <scope>NUCLEOTIDE SEQUENCE [LARGE SCALE GENOMIC DNA]</scope>
    <source>
        <strain evidence="1 2">CF3</strain>
    </source>
</reference>
<sequence length="44" mass="4840">MSTEKDKENPEWTTENFAKATTFSGLPDGLCAKLPVRGMQKAPI</sequence>
<accession>A0ACD5IH60</accession>
<name>A0ACD5IH60_9PROT</name>
<dbReference type="Proteomes" id="UP001196097">
    <property type="component" value="Chromosome"/>
</dbReference>
<protein>
    <submittedName>
        <fullName evidence="1">Uncharacterized protein</fullName>
    </submittedName>
</protein>
<evidence type="ECO:0000313" key="1">
    <source>
        <dbReference type="EMBL" id="XRP72049.1"/>
    </source>
</evidence>
<evidence type="ECO:0000313" key="2">
    <source>
        <dbReference type="Proteomes" id="UP001196097"/>
    </source>
</evidence>